<name>A0ABN8CPH3_9STRA</name>
<sequence>MKATWRAQKLVDACGSLTTDGAHLLEQELHDDRLAVVLLIGSPSTCAERRKFVAKLLGKDDGNVAASTGDGLLLLATVTCVDEDLKVLILDVNTSDTGFSLEQLLGAFCALSSLVLSCYNEIESTEYIAAPLLPQFQSLFQTLMRDYSSLEVFEMLPKIMDINLSSNCLLGDKVTHAEKEERLSSVEALESLIRFKQVGLFSVYTTAQMNYDELCGLHATIKRLFGIEMTGEMLVAFLRKLSAQVFQQEPLDLGTAWDDFVEDKCRLLAEDAVSTYADCVHSSVVEHPPMELNAFTQLHEEIWRLSMDFYYSASKYKSTRYRTVRRKLKSDLRAHYDTELNILTQTSREFCEELRRTLWAEVYARATQSQDGSTFTAVLAAIQDFDKQYSEKARGPEKASVLRDFYQRDAIDAFQRLENIVTQQVSESRLEELRLQLEKDFVDKKMALVEHFKQEETQLRTGMARDMETMQKMHEAKAARAKVDGSEAKWLREKINEMKRQNGELQEKLVVLEHTQQDTASKKAVLEIKVDELESAVRREMANRTEIVDTLAQTIKNAEKKEKELNEKIAELQLELVKKTSRIEGELQDSAHQLRKTTEVRYYRGDGMNFYLLTKCFMRQLFCPAALLLQEKEELQKKLNDFFLKVTALPEALQQHFFCIESGQVDFADAFTSFMSQ</sequence>
<keyword evidence="1" id="KW-0175">Coiled coil</keyword>
<protein>
    <recommendedName>
        <fullName evidence="4">GB1/RHD3-type G domain-containing protein</fullName>
    </recommendedName>
</protein>
<comment type="caution">
    <text evidence="2">The sequence shown here is derived from an EMBL/GenBank/DDBJ whole genome shotgun (WGS) entry which is preliminary data.</text>
</comment>
<organism evidence="2 3">
    <name type="scientific">Peronospora belbahrii</name>
    <dbReference type="NCBI Taxonomy" id="622444"/>
    <lineage>
        <taxon>Eukaryota</taxon>
        <taxon>Sar</taxon>
        <taxon>Stramenopiles</taxon>
        <taxon>Oomycota</taxon>
        <taxon>Peronosporomycetes</taxon>
        <taxon>Peronosporales</taxon>
        <taxon>Peronosporaceae</taxon>
        <taxon>Peronospora</taxon>
    </lineage>
</organism>
<dbReference type="EMBL" id="CAKLCB010000084">
    <property type="protein sequence ID" value="CAH0514765.1"/>
    <property type="molecule type" value="Genomic_DNA"/>
</dbReference>
<evidence type="ECO:0000256" key="1">
    <source>
        <dbReference type="SAM" id="Coils"/>
    </source>
</evidence>
<accession>A0ABN8CPH3</accession>
<dbReference type="InterPro" id="IPR036543">
    <property type="entry name" value="Guanylate-bd_C_sf"/>
</dbReference>
<evidence type="ECO:0000313" key="2">
    <source>
        <dbReference type="EMBL" id="CAH0514765.1"/>
    </source>
</evidence>
<dbReference type="SUPFAM" id="SSF48340">
    <property type="entry name" value="Interferon-induced guanylate-binding protein 1 (GBP1), C-terminal domain"/>
    <property type="match status" value="1"/>
</dbReference>
<feature type="coiled-coil region" evidence="1">
    <location>
        <begin position="488"/>
        <end position="582"/>
    </location>
</feature>
<dbReference type="Proteomes" id="UP001158986">
    <property type="component" value="Unassembled WGS sequence"/>
</dbReference>
<proteinExistence type="predicted"/>
<evidence type="ECO:0008006" key="4">
    <source>
        <dbReference type="Google" id="ProtNLM"/>
    </source>
</evidence>
<gene>
    <name evidence="2" type="ORF">PBS001_LOCUS1503</name>
</gene>
<keyword evidence="3" id="KW-1185">Reference proteome</keyword>
<reference evidence="2 3" key="1">
    <citation type="submission" date="2021-11" db="EMBL/GenBank/DDBJ databases">
        <authorList>
            <person name="Islam A."/>
            <person name="Islam S."/>
            <person name="Flora M.S."/>
            <person name="Rahman M."/>
            <person name="Ziaur R.M."/>
            <person name="Epstein J.H."/>
            <person name="Hassan M."/>
            <person name="Klassen M."/>
            <person name="Woodard K."/>
            <person name="Webb A."/>
            <person name="Webby R.J."/>
            <person name="El Zowalaty M.E."/>
        </authorList>
    </citation>
    <scope>NUCLEOTIDE SEQUENCE [LARGE SCALE GENOMIC DNA]</scope>
    <source>
        <strain evidence="2">Pbs1</strain>
    </source>
</reference>
<evidence type="ECO:0000313" key="3">
    <source>
        <dbReference type="Proteomes" id="UP001158986"/>
    </source>
</evidence>